<accession>A0ABY1KID0</accession>
<protein>
    <submittedName>
        <fullName evidence="1">Uncharacterized protein</fullName>
    </submittedName>
</protein>
<reference evidence="1 2" key="1">
    <citation type="submission" date="2017-01" db="EMBL/GenBank/DDBJ databases">
        <authorList>
            <person name="Varghese N."/>
            <person name="Submissions S."/>
        </authorList>
    </citation>
    <scope>NUCLEOTIDE SEQUENCE [LARGE SCALE GENOMIC DNA]</scope>
    <source>
        <strain evidence="1 2">DSM 2061</strain>
    </source>
</reference>
<organism evidence="1 2">
    <name type="scientific">Zobellia uliginosa</name>
    <dbReference type="NCBI Taxonomy" id="143224"/>
    <lineage>
        <taxon>Bacteria</taxon>
        <taxon>Pseudomonadati</taxon>
        <taxon>Bacteroidota</taxon>
        <taxon>Flavobacteriia</taxon>
        <taxon>Flavobacteriales</taxon>
        <taxon>Flavobacteriaceae</taxon>
        <taxon>Zobellia</taxon>
    </lineage>
</organism>
<gene>
    <name evidence="1" type="ORF">SAMN05421766_101301</name>
</gene>
<proteinExistence type="predicted"/>
<name>A0ABY1KID0_9FLAO</name>
<evidence type="ECO:0000313" key="2">
    <source>
        <dbReference type="Proteomes" id="UP000185728"/>
    </source>
</evidence>
<dbReference type="EMBL" id="FTOB01000001">
    <property type="protein sequence ID" value="SIS38568.1"/>
    <property type="molecule type" value="Genomic_DNA"/>
</dbReference>
<comment type="caution">
    <text evidence="1">The sequence shown here is derived from an EMBL/GenBank/DDBJ whole genome shotgun (WGS) entry which is preliminary data.</text>
</comment>
<evidence type="ECO:0000313" key="1">
    <source>
        <dbReference type="EMBL" id="SIS38568.1"/>
    </source>
</evidence>
<dbReference type="Proteomes" id="UP000185728">
    <property type="component" value="Unassembled WGS sequence"/>
</dbReference>
<sequence>MLVVGTSMMLALAGGFTSDEYEAYVSGRYEQL</sequence>
<keyword evidence="2" id="KW-1185">Reference proteome</keyword>